<protein>
    <submittedName>
        <fullName evidence="1">Uncharacterized protein</fullName>
    </submittedName>
</protein>
<reference evidence="1 2" key="1">
    <citation type="submission" date="2024-02" db="EMBL/GenBank/DDBJ databases">
        <title>High-quality chromosome-scale genome assembly of Pensacola bahiagrass (Paspalum notatum Flugge var. saurae).</title>
        <authorList>
            <person name="Vega J.M."/>
            <person name="Podio M."/>
            <person name="Orjuela J."/>
            <person name="Siena L.A."/>
            <person name="Pessino S.C."/>
            <person name="Combes M.C."/>
            <person name="Mariac C."/>
            <person name="Albertini E."/>
            <person name="Pupilli F."/>
            <person name="Ortiz J.P.A."/>
            <person name="Leblanc O."/>
        </authorList>
    </citation>
    <scope>NUCLEOTIDE SEQUENCE [LARGE SCALE GENOMIC DNA]</scope>
    <source>
        <strain evidence="1">R1</strain>
        <tissue evidence="1">Leaf</tissue>
    </source>
</reference>
<evidence type="ECO:0000313" key="1">
    <source>
        <dbReference type="EMBL" id="WVZ71440.1"/>
    </source>
</evidence>
<organism evidence="1 2">
    <name type="scientific">Paspalum notatum var. saurae</name>
    <dbReference type="NCBI Taxonomy" id="547442"/>
    <lineage>
        <taxon>Eukaryota</taxon>
        <taxon>Viridiplantae</taxon>
        <taxon>Streptophyta</taxon>
        <taxon>Embryophyta</taxon>
        <taxon>Tracheophyta</taxon>
        <taxon>Spermatophyta</taxon>
        <taxon>Magnoliopsida</taxon>
        <taxon>Liliopsida</taxon>
        <taxon>Poales</taxon>
        <taxon>Poaceae</taxon>
        <taxon>PACMAD clade</taxon>
        <taxon>Panicoideae</taxon>
        <taxon>Andropogonodae</taxon>
        <taxon>Paspaleae</taxon>
        <taxon>Paspalinae</taxon>
        <taxon>Paspalum</taxon>
    </lineage>
</organism>
<evidence type="ECO:0000313" key="2">
    <source>
        <dbReference type="Proteomes" id="UP001341281"/>
    </source>
</evidence>
<gene>
    <name evidence="1" type="ORF">U9M48_020027</name>
</gene>
<keyword evidence="2" id="KW-1185">Reference proteome</keyword>
<sequence length="109" mass="12610">MTLCIYNLPPWLCMKRKFIMMPTLIKGQSNLTEGVHMWDALKQEAFDLRVLLFITINDWPALANLSGESNKGFWACVHCLDETDNIYLKHCRMVVYVGGHRRFLGGKHP</sequence>
<accession>A0AAQ3WRT5</accession>
<dbReference type="Pfam" id="PF02992">
    <property type="entry name" value="Transposase_21"/>
    <property type="match status" value="2"/>
</dbReference>
<proteinExistence type="predicted"/>
<name>A0AAQ3WRT5_PASNO</name>
<dbReference type="AlphaFoldDB" id="A0AAQ3WRT5"/>
<dbReference type="Proteomes" id="UP001341281">
    <property type="component" value="Chromosome 04"/>
</dbReference>
<dbReference type="EMBL" id="CP144748">
    <property type="protein sequence ID" value="WVZ71440.1"/>
    <property type="molecule type" value="Genomic_DNA"/>
</dbReference>
<feature type="non-terminal residue" evidence="1">
    <location>
        <position position="109"/>
    </location>
</feature>
<dbReference type="InterPro" id="IPR004242">
    <property type="entry name" value="Transposase_21"/>
</dbReference>
<dbReference type="PANTHER" id="PTHR10775">
    <property type="entry name" value="OS08G0208400 PROTEIN"/>
    <property type="match status" value="1"/>
</dbReference>
<dbReference type="PANTHER" id="PTHR10775:SF169">
    <property type="entry name" value="TRANSPOSASE"/>
    <property type="match status" value="1"/>
</dbReference>